<dbReference type="SUPFAM" id="SSF50475">
    <property type="entry name" value="FMN-binding split barrel"/>
    <property type="match status" value="1"/>
</dbReference>
<sequence>MVESVAARMPPEDPYDATGEADLPAPAFRPGDAESFRRAWRGIGSTVTLIATEHRAVRHAMLATAVSSVSMEPPSLLVCVNHSASSHAALCERGAFSLGIIGSSQRDLAAAIAEAPSAQRFTHGTWRRIRASGEAIDGLPWLEEARTTLFCAIDARLDYGTHSILVARIANATEAREADPLIYCDGSYGRFASPAA</sequence>
<dbReference type="RefSeq" id="WP_188909032.1">
    <property type="nucleotide sequence ID" value="NZ_BMIQ01000003.1"/>
</dbReference>
<accession>A0A916ZP23</accession>
<evidence type="ECO:0000259" key="3">
    <source>
        <dbReference type="SMART" id="SM00903"/>
    </source>
</evidence>
<dbReference type="SMART" id="SM00903">
    <property type="entry name" value="Flavin_Reduct"/>
    <property type="match status" value="1"/>
</dbReference>
<dbReference type="InterPro" id="IPR012349">
    <property type="entry name" value="Split_barrel_FMN-bd"/>
</dbReference>
<feature type="domain" description="Flavin reductase like" evidence="3">
    <location>
        <begin position="41"/>
        <end position="190"/>
    </location>
</feature>
<gene>
    <name evidence="4" type="ORF">GCM10011390_25880</name>
</gene>
<dbReference type="PANTHER" id="PTHR30466">
    <property type="entry name" value="FLAVIN REDUCTASE"/>
    <property type="match status" value="1"/>
</dbReference>
<dbReference type="GO" id="GO:0042602">
    <property type="term" value="F:riboflavin reductase (NADPH) activity"/>
    <property type="evidence" value="ECO:0007669"/>
    <property type="project" value="TreeGrafter"/>
</dbReference>
<keyword evidence="5" id="KW-1185">Reference proteome</keyword>
<organism evidence="4 5">
    <name type="scientific">Aureimonas endophytica</name>
    <dbReference type="NCBI Taxonomy" id="2027858"/>
    <lineage>
        <taxon>Bacteria</taxon>
        <taxon>Pseudomonadati</taxon>
        <taxon>Pseudomonadota</taxon>
        <taxon>Alphaproteobacteria</taxon>
        <taxon>Hyphomicrobiales</taxon>
        <taxon>Aurantimonadaceae</taxon>
        <taxon>Aureimonas</taxon>
    </lineage>
</organism>
<evidence type="ECO:0000313" key="4">
    <source>
        <dbReference type="EMBL" id="GGE05688.1"/>
    </source>
</evidence>
<dbReference type="InterPro" id="IPR002563">
    <property type="entry name" value="Flavin_Rdtase-like_dom"/>
</dbReference>
<dbReference type="Pfam" id="PF01613">
    <property type="entry name" value="Flavin_Reduct"/>
    <property type="match status" value="1"/>
</dbReference>
<reference evidence="4" key="2">
    <citation type="submission" date="2020-09" db="EMBL/GenBank/DDBJ databases">
        <authorList>
            <person name="Sun Q."/>
            <person name="Zhou Y."/>
        </authorList>
    </citation>
    <scope>NUCLEOTIDE SEQUENCE</scope>
    <source>
        <strain evidence="4">CGMCC 1.15367</strain>
    </source>
</reference>
<dbReference type="AlphaFoldDB" id="A0A916ZP23"/>
<evidence type="ECO:0000256" key="2">
    <source>
        <dbReference type="SAM" id="MobiDB-lite"/>
    </source>
</evidence>
<dbReference type="GO" id="GO:0010181">
    <property type="term" value="F:FMN binding"/>
    <property type="evidence" value="ECO:0007669"/>
    <property type="project" value="InterPro"/>
</dbReference>
<comment type="caution">
    <text evidence="4">The sequence shown here is derived from an EMBL/GenBank/DDBJ whole genome shotgun (WGS) entry which is preliminary data.</text>
</comment>
<dbReference type="EMBL" id="BMIQ01000003">
    <property type="protein sequence ID" value="GGE05688.1"/>
    <property type="molecule type" value="Genomic_DNA"/>
</dbReference>
<dbReference type="Gene3D" id="2.30.110.10">
    <property type="entry name" value="Electron Transport, Fmn-binding Protein, Chain A"/>
    <property type="match status" value="1"/>
</dbReference>
<proteinExistence type="predicted"/>
<dbReference type="Proteomes" id="UP000644699">
    <property type="component" value="Unassembled WGS sequence"/>
</dbReference>
<feature type="region of interest" description="Disordered" evidence="2">
    <location>
        <begin position="1"/>
        <end position="26"/>
    </location>
</feature>
<dbReference type="PANTHER" id="PTHR30466:SF1">
    <property type="entry name" value="FMN REDUCTASE (NADH) RUTF"/>
    <property type="match status" value="1"/>
</dbReference>
<evidence type="ECO:0000313" key="5">
    <source>
        <dbReference type="Proteomes" id="UP000644699"/>
    </source>
</evidence>
<dbReference type="InterPro" id="IPR050268">
    <property type="entry name" value="NADH-dep_flavin_reductase"/>
</dbReference>
<name>A0A916ZP23_9HYPH</name>
<reference evidence="4" key="1">
    <citation type="journal article" date="2014" name="Int. J. Syst. Evol. Microbiol.">
        <title>Complete genome sequence of Corynebacterium casei LMG S-19264T (=DSM 44701T), isolated from a smear-ripened cheese.</title>
        <authorList>
            <consortium name="US DOE Joint Genome Institute (JGI-PGF)"/>
            <person name="Walter F."/>
            <person name="Albersmeier A."/>
            <person name="Kalinowski J."/>
            <person name="Ruckert C."/>
        </authorList>
    </citation>
    <scope>NUCLEOTIDE SEQUENCE</scope>
    <source>
        <strain evidence="4">CGMCC 1.15367</strain>
    </source>
</reference>
<keyword evidence="1" id="KW-0560">Oxidoreductase</keyword>
<protein>
    <submittedName>
        <fullName evidence="4">Flavin oxidoreductase</fullName>
    </submittedName>
</protein>
<evidence type="ECO:0000256" key="1">
    <source>
        <dbReference type="ARBA" id="ARBA00023002"/>
    </source>
</evidence>